<keyword evidence="2" id="KW-1185">Reference proteome</keyword>
<sequence>MKKIDTANILLNENAYFYKAKKRVSKANVLTLFREARDDKEAKRSYDSIIRQSLFEGGQEIAKYSLDIFDFDQKPSFLREAQDLWETKTAFLLLLEYRDYLVVFRKNISGVKTLKAIAELIDYNVLANFYINDKSKFEKIISSSLNTADNAVQTKTSEAVDLQGVMTRFGASKQVLSALRLDNEGDKATVSLNTSRVNALKLRQDFDEVLFWAIKMCNLITAAIANNKMHRFIAGFAGPIDFEKEIKSLTPKYLMFRFSPLFEQLENGLIQRVYRLVENEKQEEINIIEEITPFISLITLSKKNEVRYTGSDVTVHINKKTMTIHCESFKDIYIVVQDNSIRLSEYLNTRSDYLITFEQPEYAYTHHKIFKDHKLLNDLDVFLETFIPEPLLQNVVSEKGIGYTTTSTTFSPNSIFGVMDTALANKQCVICDDMGVEWGDFISIHNNEIAFYHCKYNDNALSASDLQEVFGQAQKNLGYLELNDEMVEYRRRRWSSKYRLNGIQTRIKRIRRCANPARPLPSVKETIYKASASGNLKRSVFAVINFLSKAELTASLTRLKNGERFEEKGVTLQILWFVNAVLSSANEIGVEFRVICRP</sequence>
<dbReference type="EMBL" id="JBHRTA010000031">
    <property type="protein sequence ID" value="MFC3198119.1"/>
    <property type="molecule type" value="Genomic_DNA"/>
</dbReference>
<gene>
    <name evidence="1" type="ORF">ACFOET_10905</name>
</gene>
<accession>A0ABV7JMQ8</accession>
<proteinExistence type="predicted"/>
<protein>
    <submittedName>
        <fullName evidence="1">Uncharacterized protein</fullName>
    </submittedName>
</protein>
<evidence type="ECO:0000313" key="2">
    <source>
        <dbReference type="Proteomes" id="UP001595526"/>
    </source>
</evidence>
<organism evidence="1 2">
    <name type="scientific">Parapedobacter deserti</name>
    <dbReference type="NCBI Taxonomy" id="1912957"/>
    <lineage>
        <taxon>Bacteria</taxon>
        <taxon>Pseudomonadati</taxon>
        <taxon>Bacteroidota</taxon>
        <taxon>Sphingobacteriia</taxon>
        <taxon>Sphingobacteriales</taxon>
        <taxon>Sphingobacteriaceae</taxon>
        <taxon>Parapedobacter</taxon>
    </lineage>
</organism>
<dbReference type="RefSeq" id="WP_379022478.1">
    <property type="nucleotide sequence ID" value="NZ_JBHRTA010000031.1"/>
</dbReference>
<name>A0ABV7JMQ8_9SPHI</name>
<evidence type="ECO:0000313" key="1">
    <source>
        <dbReference type="EMBL" id="MFC3198119.1"/>
    </source>
</evidence>
<dbReference type="Proteomes" id="UP001595526">
    <property type="component" value="Unassembled WGS sequence"/>
</dbReference>
<comment type="caution">
    <text evidence="1">The sequence shown here is derived from an EMBL/GenBank/DDBJ whole genome shotgun (WGS) entry which is preliminary data.</text>
</comment>
<reference evidence="2" key="1">
    <citation type="journal article" date="2019" name="Int. J. Syst. Evol. Microbiol.">
        <title>The Global Catalogue of Microorganisms (GCM) 10K type strain sequencing project: providing services to taxonomists for standard genome sequencing and annotation.</title>
        <authorList>
            <consortium name="The Broad Institute Genomics Platform"/>
            <consortium name="The Broad Institute Genome Sequencing Center for Infectious Disease"/>
            <person name="Wu L."/>
            <person name="Ma J."/>
        </authorList>
    </citation>
    <scope>NUCLEOTIDE SEQUENCE [LARGE SCALE GENOMIC DNA]</scope>
    <source>
        <strain evidence="2">KCTC 52416</strain>
    </source>
</reference>